<dbReference type="EC" id="3.1.1.-" evidence="4"/>
<organism evidence="5 6">
    <name type="scientific">Paramuricea clavata</name>
    <name type="common">Red gorgonian</name>
    <name type="synonym">Violescent sea-whip</name>
    <dbReference type="NCBI Taxonomy" id="317549"/>
    <lineage>
        <taxon>Eukaryota</taxon>
        <taxon>Metazoa</taxon>
        <taxon>Cnidaria</taxon>
        <taxon>Anthozoa</taxon>
        <taxon>Octocorallia</taxon>
        <taxon>Malacalcyonacea</taxon>
        <taxon>Plexauridae</taxon>
        <taxon>Paramuricea</taxon>
    </lineage>
</organism>
<dbReference type="Pfam" id="PF00135">
    <property type="entry name" value="COesterase"/>
    <property type="match status" value="1"/>
</dbReference>
<proteinExistence type="inferred from homology"/>
<dbReference type="GO" id="GO:0052689">
    <property type="term" value="F:carboxylic ester hydrolase activity"/>
    <property type="evidence" value="ECO:0007669"/>
    <property type="project" value="UniProtKB-KW"/>
</dbReference>
<evidence type="ECO:0000256" key="3">
    <source>
        <dbReference type="ARBA" id="ARBA00022801"/>
    </source>
</evidence>
<evidence type="ECO:0000256" key="1">
    <source>
        <dbReference type="ARBA" id="ARBA00005964"/>
    </source>
</evidence>
<dbReference type="PANTHER" id="PTHR43918:SF4">
    <property type="entry name" value="CARBOXYLIC ESTER HYDROLASE"/>
    <property type="match status" value="1"/>
</dbReference>
<evidence type="ECO:0000313" key="5">
    <source>
        <dbReference type="EMBL" id="CAB3989667.1"/>
    </source>
</evidence>
<dbReference type="InterPro" id="IPR002018">
    <property type="entry name" value="CarbesteraseB"/>
</dbReference>
<protein>
    <recommendedName>
        <fullName evidence="4">Carboxylic ester hydrolase</fullName>
        <ecNumber evidence="4">3.1.1.-</ecNumber>
    </recommendedName>
</protein>
<sequence>MKWVKENIACFGGNPKSITIFGESAGGASVSAHTLSNGSWEFFDKAILQSGNMLMPWAIMTNSQIEDGLKWFLGKVNCNNDENLLECLRNVTEDKWKSVVNIQEIEGIWTGPNVDREFISDKPQKIWEDKDVKNQDIIIGITKDEMFLLQQHVLQKSTNISYYLNHFEELLKMTFKNSSKAVYEKARQFYKPKCISSYLEALKPSVAFESDRMMICGSRQEAKLRSKHMNTTKVYVFQYSHAPLVNYIPSLYPYGVFGFAAHALDITVRNSAFYTDRTSQCYKMGLSVFVRFSPFFFISQT</sequence>
<reference evidence="5" key="1">
    <citation type="submission" date="2020-04" db="EMBL/GenBank/DDBJ databases">
        <authorList>
            <person name="Alioto T."/>
            <person name="Alioto T."/>
            <person name="Gomez Garrido J."/>
        </authorList>
    </citation>
    <scope>NUCLEOTIDE SEQUENCE</scope>
    <source>
        <strain evidence="5">A484AB</strain>
    </source>
</reference>
<comment type="caution">
    <text evidence="5">The sequence shown here is derived from an EMBL/GenBank/DDBJ whole genome shotgun (WGS) entry which is preliminary data.</text>
</comment>
<dbReference type="PANTHER" id="PTHR43918">
    <property type="entry name" value="ACETYLCHOLINESTERASE"/>
    <property type="match status" value="1"/>
</dbReference>
<evidence type="ECO:0000256" key="4">
    <source>
        <dbReference type="RuleBase" id="RU361235"/>
    </source>
</evidence>
<dbReference type="EMBL" id="CACRXK020001530">
    <property type="protein sequence ID" value="CAB3989667.1"/>
    <property type="molecule type" value="Genomic_DNA"/>
</dbReference>
<dbReference type="AlphaFoldDB" id="A0A7D9DP73"/>
<evidence type="ECO:0000313" key="6">
    <source>
        <dbReference type="Proteomes" id="UP001152795"/>
    </source>
</evidence>
<dbReference type="InterPro" id="IPR019826">
    <property type="entry name" value="Carboxylesterase_B_AS"/>
</dbReference>
<dbReference type="InterPro" id="IPR050654">
    <property type="entry name" value="AChE-related_enzymes"/>
</dbReference>
<dbReference type="Proteomes" id="UP001152795">
    <property type="component" value="Unassembled WGS sequence"/>
</dbReference>
<gene>
    <name evidence="5" type="ORF">PACLA_8A050112</name>
</gene>
<dbReference type="SUPFAM" id="SSF53474">
    <property type="entry name" value="alpha/beta-Hydrolases"/>
    <property type="match status" value="1"/>
</dbReference>
<dbReference type="Gene3D" id="3.40.50.1820">
    <property type="entry name" value="alpha/beta hydrolase"/>
    <property type="match status" value="1"/>
</dbReference>
<keyword evidence="3 4" id="KW-0378">Hydrolase</keyword>
<keyword evidence="6" id="KW-1185">Reference proteome</keyword>
<keyword evidence="2" id="KW-0719">Serine esterase</keyword>
<evidence type="ECO:0000256" key="2">
    <source>
        <dbReference type="ARBA" id="ARBA00022487"/>
    </source>
</evidence>
<dbReference type="InterPro" id="IPR029058">
    <property type="entry name" value="AB_hydrolase_fold"/>
</dbReference>
<comment type="similarity">
    <text evidence="1 4">Belongs to the type-B carboxylesterase/lipase family.</text>
</comment>
<name>A0A7D9DP73_PARCT</name>
<accession>A0A7D9DP73</accession>
<dbReference type="OrthoDB" id="408631at2759"/>
<dbReference type="PROSITE" id="PS00122">
    <property type="entry name" value="CARBOXYLESTERASE_B_1"/>
    <property type="match status" value="1"/>
</dbReference>